<gene>
    <name evidence="2" type="primary">Dana\GF26622</name>
    <name evidence="2" type="ORF">GF26622</name>
</gene>
<keyword evidence="1" id="KW-0732">Signal</keyword>
<reference evidence="2 3" key="1">
    <citation type="journal article" date="2007" name="Nature">
        <title>Evolution of genes and genomes on the Drosophila phylogeny.</title>
        <authorList>
            <consortium name="Drosophila 12 Genomes Consortium"/>
            <person name="Clark A.G."/>
            <person name="Eisen M.B."/>
            <person name="Smith D.R."/>
            <person name="Bergman C.M."/>
            <person name="Oliver B."/>
            <person name="Markow T.A."/>
            <person name="Kaufman T.C."/>
            <person name="Kellis M."/>
            <person name="Gelbart W."/>
            <person name="Iyer V.N."/>
            <person name="Pollard D.A."/>
            <person name="Sackton T.B."/>
            <person name="Larracuente A.M."/>
            <person name="Singh N.D."/>
            <person name="Abad J.P."/>
            <person name="Abt D.N."/>
            <person name="Adryan B."/>
            <person name="Aguade M."/>
            <person name="Akashi H."/>
            <person name="Anderson W.W."/>
            <person name="Aquadro C.F."/>
            <person name="Ardell D.H."/>
            <person name="Arguello R."/>
            <person name="Artieri C.G."/>
            <person name="Barbash D.A."/>
            <person name="Barker D."/>
            <person name="Barsanti P."/>
            <person name="Batterham P."/>
            <person name="Batzoglou S."/>
            <person name="Begun D."/>
            <person name="Bhutkar A."/>
            <person name="Blanco E."/>
            <person name="Bosak S.A."/>
            <person name="Bradley R.K."/>
            <person name="Brand A.D."/>
            <person name="Brent M.R."/>
            <person name="Brooks A.N."/>
            <person name="Brown R.H."/>
            <person name="Butlin R.K."/>
            <person name="Caggese C."/>
            <person name="Calvi B.R."/>
            <person name="Bernardo de Carvalho A."/>
            <person name="Caspi A."/>
            <person name="Castrezana S."/>
            <person name="Celniker S.E."/>
            <person name="Chang J.L."/>
            <person name="Chapple C."/>
            <person name="Chatterji S."/>
            <person name="Chinwalla A."/>
            <person name="Civetta A."/>
            <person name="Clifton S.W."/>
            <person name="Comeron J.M."/>
            <person name="Costello J.C."/>
            <person name="Coyne J.A."/>
            <person name="Daub J."/>
            <person name="David R.G."/>
            <person name="Delcher A.L."/>
            <person name="Delehaunty K."/>
            <person name="Do C.B."/>
            <person name="Ebling H."/>
            <person name="Edwards K."/>
            <person name="Eickbush T."/>
            <person name="Evans J.D."/>
            <person name="Filipski A."/>
            <person name="Findeiss S."/>
            <person name="Freyhult E."/>
            <person name="Fulton L."/>
            <person name="Fulton R."/>
            <person name="Garcia A.C."/>
            <person name="Gardiner A."/>
            <person name="Garfield D.A."/>
            <person name="Garvin B.E."/>
            <person name="Gibson G."/>
            <person name="Gilbert D."/>
            <person name="Gnerre S."/>
            <person name="Godfrey J."/>
            <person name="Good R."/>
            <person name="Gotea V."/>
            <person name="Gravely B."/>
            <person name="Greenberg A.J."/>
            <person name="Griffiths-Jones S."/>
            <person name="Gross S."/>
            <person name="Guigo R."/>
            <person name="Gustafson E.A."/>
            <person name="Haerty W."/>
            <person name="Hahn M.W."/>
            <person name="Halligan D.L."/>
            <person name="Halpern A.L."/>
            <person name="Halter G.M."/>
            <person name="Han M.V."/>
            <person name="Heger A."/>
            <person name="Hillier L."/>
            <person name="Hinrichs A.S."/>
            <person name="Holmes I."/>
            <person name="Hoskins R.A."/>
            <person name="Hubisz M.J."/>
            <person name="Hultmark D."/>
            <person name="Huntley M.A."/>
            <person name="Jaffe D.B."/>
            <person name="Jagadeeshan S."/>
            <person name="Jeck W.R."/>
            <person name="Johnson J."/>
            <person name="Jones C.D."/>
            <person name="Jordan W.C."/>
            <person name="Karpen G.H."/>
            <person name="Kataoka E."/>
            <person name="Keightley P.D."/>
            <person name="Kheradpour P."/>
            <person name="Kirkness E.F."/>
            <person name="Koerich L.B."/>
            <person name="Kristiansen K."/>
            <person name="Kudrna D."/>
            <person name="Kulathinal R.J."/>
            <person name="Kumar S."/>
            <person name="Kwok R."/>
            <person name="Lander E."/>
            <person name="Langley C.H."/>
            <person name="Lapoint R."/>
            <person name="Lazzaro B.P."/>
            <person name="Lee S.J."/>
            <person name="Levesque L."/>
            <person name="Li R."/>
            <person name="Lin C.F."/>
            <person name="Lin M.F."/>
            <person name="Lindblad-Toh K."/>
            <person name="Llopart A."/>
            <person name="Long M."/>
            <person name="Low L."/>
            <person name="Lozovsky E."/>
            <person name="Lu J."/>
            <person name="Luo M."/>
            <person name="Machado C.A."/>
            <person name="Makalowski W."/>
            <person name="Marzo M."/>
            <person name="Matsuda M."/>
            <person name="Matzkin L."/>
            <person name="McAllister B."/>
            <person name="McBride C.S."/>
            <person name="McKernan B."/>
            <person name="McKernan K."/>
            <person name="Mendez-Lago M."/>
            <person name="Minx P."/>
            <person name="Mollenhauer M.U."/>
            <person name="Montooth K."/>
            <person name="Mount S.M."/>
            <person name="Mu X."/>
            <person name="Myers E."/>
            <person name="Negre B."/>
            <person name="Newfeld S."/>
            <person name="Nielsen R."/>
            <person name="Noor M.A."/>
            <person name="O'Grady P."/>
            <person name="Pachter L."/>
            <person name="Papaceit M."/>
            <person name="Parisi M.J."/>
            <person name="Parisi M."/>
            <person name="Parts L."/>
            <person name="Pedersen J.S."/>
            <person name="Pesole G."/>
            <person name="Phillippy A.M."/>
            <person name="Ponting C.P."/>
            <person name="Pop M."/>
            <person name="Porcelli D."/>
            <person name="Powell J.R."/>
            <person name="Prohaska S."/>
            <person name="Pruitt K."/>
            <person name="Puig M."/>
            <person name="Quesneville H."/>
            <person name="Ram K.R."/>
            <person name="Rand D."/>
            <person name="Rasmussen M.D."/>
            <person name="Reed L.K."/>
            <person name="Reenan R."/>
            <person name="Reily A."/>
            <person name="Remington K.A."/>
            <person name="Rieger T.T."/>
            <person name="Ritchie M.G."/>
            <person name="Robin C."/>
            <person name="Rogers Y.H."/>
            <person name="Rohde C."/>
            <person name="Rozas J."/>
            <person name="Rubenfield M.J."/>
            <person name="Ruiz A."/>
            <person name="Russo S."/>
            <person name="Salzberg S.L."/>
            <person name="Sanchez-Gracia A."/>
            <person name="Saranga D.J."/>
            <person name="Sato H."/>
            <person name="Schaeffer S.W."/>
            <person name="Schatz M.C."/>
            <person name="Schlenke T."/>
            <person name="Schwartz R."/>
            <person name="Segarra C."/>
            <person name="Singh R.S."/>
            <person name="Sirot L."/>
            <person name="Sirota M."/>
            <person name="Sisneros N.B."/>
            <person name="Smith C.D."/>
            <person name="Smith T.F."/>
            <person name="Spieth J."/>
            <person name="Stage D.E."/>
            <person name="Stark A."/>
            <person name="Stephan W."/>
            <person name="Strausberg R.L."/>
            <person name="Strempel S."/>
            <person name="Sturgill D."/>
            <person name="Sutton G."/>
            <person name="Sutton G.G."/>
            <person name="Tao W."/>
            <person name="Teichmann S."/>
            <person name="Tobari Y.N."/>
            <person name="Tomimura Y."/>
            <person name="Tsolas J.M."/>
            <person name="Valente V.L."/>
            <person name="Venter E."/>
            <person name="Venter J.C."/>
            <person name="Vicario S."/>
            <person name="Vieira F.G."/>
            <person name="Vilella A.J."/>
            <person name="Villasante A."/>
            <person name="Walenz B."/>
            <person name="Wang J."/>
            <person name="Wasserman M."/>
            <person name="Watts T."/>
            <person name="Wilson D."/>
            <person name="Wilson R.K."/>
            <person name="Wing R.A."/>
            <person name="Wolfner M.F."/>
            <person name="Wong A."/>
            <person name="Wong G.K."/>
            <person name="Wu C.I."/>
            <person name="Wu G."/>
            <person name="Yamamoto D."/>
            <person name="Yang H.P."/>
            <person name="Yang S.P."/>
            <person name="Yorke J.A."/>
            <person name="Yoshida K."/>
            <person name="Zdobnov E."/>
            <person name="Zhang P."/>
            <person name="Zhang Y."/>
            <person name="Zimin A.V."/>
            <person name="Baldwin J."/>
            <person name="Abdouelleil A."/>
            <person name="Abdulkadir J."/>
            <person name="Abebe A."/>
            <person name="Abera B."/>
            <person name="Abreu J."/>
            <person name="Acer S.C."/>
            <person name="Aftuck L."/>
            <person name="Alexander A."/>
            <person name="An P."/>
            <person name="Anderson E."/>
            <person name="Anderson S."/>
            <person name="Arachi H."/>
            <person name="Azer M."/>
            <person name="Bachantsang P."/>
            <person name="Barry A."/>
            <person name="Bayul T."/>
            <person name="Berlin A."/>
            <person name="Bessette D."/>
            <person name="Bloom T."/>
            <person name="Blye J."/>
            <person name="Boguslavskiy L."/>
            <person name="Bonnet C."/>
            <person name="Boukhgalter B."/>
            <person name="Bourzgui I."/>
            <person name="Brown A."/>
            <person name="Cahill P."/>
            <person name="Channer S."/>
            <person name="Cheshatsang Y."/>
            <person name="Chuda L."/>
            <person name="Citroen M."/>
            <person name="Collymore A."/>
            <person name="Cooke P."/>
            <person name="Costello M."/>
            <person name="D'Aco K."/>
            <person name="Daza R."/>
            <person name="De Haan G."/>
            <person name="DeGray S."/>
            <person name="DeMaso C."/>
            <person name="Dhargay N."/>
            <person name="Dooley K."/>
            <person name="Dooley E."/>
            <person name="Doricent M."/>
            <person name="Dorje P."/>
            <person name="Dorjee K."/>
            <person name="Dupes A."/>
            <person name="Elong R."/>
            <person name="Falk J."/>
            <person name="Farina A."/>
            <person name="Faro S."/>
            <person name="Ferguson D."/>
            <person name="Fisher S."/>
            <person name="Foley C.D."/>
            <person name="Franke A."/>
            <person name="Friedrich D."/>
            <person name="Gadbois L."/>
            <person name="Gearin G."/>
            <person name="Gearin C.R."/>
            <person name="Giannoukos G."/>
            <person name="Goode T."/>
            <person name="Graham J."/>
            <person name="Grandbois E."/>
            <person name="Grewal S."/>
            <person name="Gyaltsen K."/>
            <person name="Hafez N."/>
            <person name="Hagos B."/>
            <person name="Hall J."/>
            <person name="Henson C."/>
            <person name="Hollinger A."/>
            <person name="Honan T."/>
            <person name="Huard M.D."/>
            <person name="Hughes L."/>
            <person name="Hurhula B."/>
            <person name="Husby M.E."/>
            <person name="Kamat A."/>
            <person name="Kanga B."/>
            <person name="Kashin S."/>
            <person name="Khazanovich D."/>
            <person name="Kisner P."/>
            <person name="Lance K."/>
            <person name="Lara M."/>
            <person name="Lee W."/>
            <person name="Lennon N."/>
            <person name="Letendre F."/>
            <person name="LeVine R."/>
            <person name="Lipovsky A."/>
            <person name="Liu X."/>
            <person name="Liu J."/>
            <person name="Liu S."/>
            <person name="Lokyitsang T."/>
            <person name="Lokyitsang Y."/>
            <person name="Lubonja R."/>
            <person name="Lui A."/>
            <person name="MacDonald P."/>
            <person name="Magnisalis V."/>
            <person name="Maru K."/>
            <person name="Matthews C."/>
            <person name="McCusker W."/>
            <person name="McDonough S."/>
            <person name="Mehta T."/>
            <person name="Meldrim J."/>
            <person name="Meneus L."/>
            <person name="Mihai O."/>
            <person name="Mihalev A."/>
            <person name="Mihova T."/>
            <person name="Mittelman R."/>
            <person name="Mlenga V."/>
            <person name="Montmayeur A."/>
            <person name="Mulrain L."/>
            <person name="Navidi A."/>
            <person name="Naylor J."/>
            <person name="Negash T."/>
            <person name="Nguyen T."/>
            <person name="Nguyen N."/>
            <person name="Nicol R."/>
            <person name="Norbu C."/>
            <person name="Norbu N."/>
            <person name="Novod N."/>
            <person name="O'Neill B."/>
            <person name="Osman S."/>
            <person name="Markiewicz E."/>
            <person name="Oyono O.L."/>
            <person name="Patti C."/>
            <person name="Phunkhang P."/>
            <person name="Pierre F."/>
            <person name="Priest M."/>
            <person name="Raghuraman S."/>
            <person name="Rege F."/>
            <person name="Reyes R."/>
            <person name="Rise C."/>
            <person name="Rogov P."/>
            <person name="Ross K."/>
            <person name="Ryan E."/>
            <person name="Settipalli S."/>
            <person name="Shea T."/>
            <person name="Sherpa N."/>
            <person name="Shi L."/>
            <person name="Shih D."/>
            <person name="Sparrow T."/>
            <person name="Spaulding J."/>
            <person name="Stalker J."/>
            <person name="Stange-Thomann N."/>
            <person name="Stavropoulos S."/>
            <person name="Stone C."/>
            <person name="Strader C."/>
            <person name="Tesfaye S."/>
            <person name="Thomson T."/>
            <person name="Thoulutsang Y."/>
            <person name="Thoulutsang D."/>
            <person name="Topham K."/>
            <person name="Topping I."/>
            <person name="Tsamla T."/>
            <person name="Vassiliev H."/>
            <person name="Vo A."/>
            <person name="Wangchuk T."/>
            <person name="Wangdi T."/>
            <person name="Weiand M."/>
            <person name="Wilkinson J."/>
            <person name="Wilson A."/>
            <person name="Yadav S."/>
            <person name="Young G."/>
            <person name="Yu Q."/>
            <person name="Zembek L."/>
            <person name="Zhong D."/>
            <person name="Zimmer A."/>
            <person name="Zwirko Z."/>
            <person name="Jaffe D.B."/>
            <person name="Alvarez P."/>
            <person name="Brockman W."/>
            <person name="Butler J."/>
            <person name="Chin C."/>
            <person name="Gnerre S."/>
            <person name="Grabherr M."/>
            <person name="Kleber M."/>
            <person name="Mauceli E."/>
            <person name="MacCallum I."/>
        </authorList>
    </citation>
    <scope>NUCLEOTIDE SEQUENCE [LARGE SCALE GENOMIC DNA]</scope>
    <source>
        <strain evidence="3">Tucson 14024-0371.13</strain>
    </source>
</reference>
<evidence type="ECO:0000256" key="1">
    <source>
        <dbReference type="SAM" id="SignalP"/>
    </source>
</evidence>
<name>A0A0P8ZI45_DROAN</name>
<dbReference type="Proteomes" id="UP000007801">
    <property type="component" value="Unassembled WGS sequence"/>
</dbReference>
<dbReference type="GeneID" id="26514031"/>
<organism evidence="2 3">
    <name type="scientific">Drosophila ananassae</name>
    <name type="common">Fruit fly</name>
    <dbReference type="NCBI Taxonomy" id="7217"/>
    <lineage>
        <taxon>Eukaryota</taxon>
        <taxon>Metazoa</taxon>
        <taxon>Ecdysozoa</taxon>
        <taxon>Arthropoda</taxon>
        <taxon>Hexapoda</taxon>
        <taxon>Insecta</taxon>
        <taxon>Pterygota</taxon>
        <taxon>Neoptera</taxon>
        <taxon>Endopterygota</taxon>
        <taxon>Diptera</taxon>
        <taxon>Brachycera</taxon>
        <taxon>Muscomorpha</taxon>
        <taxon>Ephydroidea</taxon>
        <taxon>Drosophilidae</taxon>
        <taxon>Drosophila</taxon>
        <taxon>Sophophora</taxon>
    </lineage>
</organism>
<dbReference type="KEGG" id="dan:26514031"/>
<dbReference type="AlphaFoldDB" id="A0A0P8ZI45"/>
<dbReference type="EMBL" id="CH902624">
    <property type="protein sequence ID" value="KPU74394.1"/>
    <property type="molecule type" value="Genomic_DNA"/>
</dbReference>
<protein>
    <submittedName>
        <fullName evidence="2">Uncharacterized protein</fullName>
    </submittedName>
</protein>
<accession>A0A0P8ZI45</accession>
<keyword evidence="3" id="KW-1185">Reference proteome</keyword>
<sequence>MHAIWSWKPFIFLIFLVPHSKGKLLEVDKAALIVIDEIKLQLTSFGDGFTKLQNRHQNCTNRLQLYKDPTERYPPVFRKSVWKLIKDIKKKLGLVEKIIKNVCHERVPQTDPGSEPDAELDTLLRTGTALEPYTNRKIHQPRSPTPVTVAPTKLPKETCVAVQTDLKKANGDMELKQVMKCTEN</sequence>
<evidence type="ECO:0000313" key="2">
    <source>
        <dbReference type="EMBL" id="KPU74394.1"/>
    </source>
</evidence>
<feature type="chain" id="PRO_5006154863" evidence="1">
    <location>
        <begin position="23"/>
        <end position="184"/>
    </location>
</feature>
<proteinExistence type="predicted"/>
<feature type="signal peptide" evidence="1">
    <location>
        <begin position="1"/>
        <end position="22"/>
    </location>
</feature>
<dbReference type="InParanoid" id="A0A0P8ZI45"/>
<evidence type="ECO:0000313" key="3">
    <source>
        <dbReference type="Proteomes" id="UP000007801"/>
    </source>
</evidence>